<sequence>MSKRSIAKLVDCSPSTLYDWLSRKHLHSRHDKLVEKS</sequence>
<evidence type="ECO:0000313" key="2">
    <source>
        <dbReference type="EMBL" id="AUB43500.1"/>
    </source>
</evidence>
<reference evidence="2 3" key="1">
    <citation type="submission" date="2017-11" db="EMBL/GenBank/DDBJ databases">
        <title>Complete genome of a free-living desiccation-tolerant cyanobacterium and its photosynthetic adaptation to extreme terrestrial habitat.</title>
        <authorList>
            <person name="Shang J."/>
        </authorList>
    </citation>
    <scope>NUCLEOTIDE SEQUENCE [LARGE SCALE GENOMIC DNA]</scope>
    <source>
        <strain evidence="2 3">CCNUN1</strain>
        <plasmid evidence="3">pnfsy06</plasmid>
    </source>
</reference>
<evidence type="ECO:0000313" key="3">
    <source>
        <dbReference type="Proteomes" id="UP000232003"/>
    </source>
</evidence>
<dbReference type="AlphaFoldDB" id="A0A2K8T778"/>
<keyword evidence="3" id="KW-1185">Reference proteome</keyword>
<dbReference type="EMBL" id="CP024791">
    <property type="protein sequence ID" value="AUB43500.1"/>
    <property type="molecule type" value="Genomic_DNA"/>
</dbReference>
<protein>
    <submittedName>
        <fullName evidence="2">Site-specific DNA recombinase related to the DNA invertase Pin</fullName>
    </submittedName>
</protein>
<organism evidence="2 3">
    <name type="scientific">Nostoc flagelliforme CCNUN1</name>
    <dbReference type="NCBI Taxonomy" id="2038116"/>
    <lineage>
        <taxon>Bacteria</taxon>
        <taxon>Bacillati</taxon>
        <taxon>Cyanobacteriota</taxon>
        <taxon>Cyanophyceae</taxon>
        <taxon>Nostocales</taxon>
        <taxon>Nostocaceae</taxon>
        <taxon>Nostoc</taxon>
    </lineage>
</organism>
<evidence type="ECO:0000259" key="1">
    <source>
        <dbReference type="Pfam" id="PF04218"/>
    </source>
</evidence>
<keyword evidence="2" id="KW-0614">Plasmid</keyword>
<proteinExistence type="predicted"/>
<accession>A0A2K8T778</accession>
<geneLocation type="plasmid" evidence="3">
    <name>pnfsy06</name>
</geneLocation>
<dbReference type="GO" id="GO:0003677">
    <property type="term" value="F:DNA binding"/>
    <property type="evidence" value="ECO:0007669"/>
    <property type="project" value="InterPro"/>
</dbReference>
<dbReference type="KEGG" id="nfl:COO91_09681"/>
<feature type="domain" description="HTH psq-type" evidence="1">
    <location>
        <begin position="1"/>
        <end position="24"/>
    </location>
</feature>
<dbReference type="Pfam" id="PF04218">
    <property type="entry name" value="CENP-B_N"/>
    <property type="match status" value="1"/>
</dbReference>
<gene>
    <name evidence="2" type="ORF">COO91_09681</name>
</gene>
<dbReference type="InterPro" id="IPR007889">
    <property type="entry name" value="HTH_Psq"/>
</dbReference>
<name>A0A2K8T778_9NOSO</name>
<dbReference type="Proteomes" id="UP000232003">
    <property type="component" value="Plasmid pNFSY06"/>
</dbReference>